<protein>
    <recommendedName>
        <fullName evidence="4">Aminotransferase DegT</fullName>
    </recommendedName>
</protein>
<dbReference type="PANTHER" id="PTHR30244:SF34">
    <property type="entry name" value="DTDP-4-AMINO-4,6-DIDEOXYGALACTOSE TRANSAMINASE"/>
    <property type="match status" value="1"/>
</dbReference>
<evidence type="ECO:0008006" key="4">
    <source>
        <dbReference type="Google" id="ProtNLM"/>
    </source>
</evidence>
<evidence type="ECO:0000313" key="3">
    <source>
        <dbReference type="Proteomes" id="UP000244093"/>
    </source>
</evidence>
<keyword evidence="1" id="KW-0663">Pyridoxal phosphate</keyword>
<sequence length="382" mass="43186">MPWWYVTVVDDVSTSEIRVNAPYITDEDVLEVVKVLKSGRLAAGNYVKTFEEEFARYLKVKHVLTVSNGTIALFLALKALGVKGGDEVIVPDFTFFATASTVVLAGAKPVFADVDLDTYTIDVHDLEKRITERTKAIVVVHLYGHPAYMDPIMKIAEERGIYVVEDCAQSHGAEYKGVKTGSIGHVSAFSFYATKNMTMGEGGAIATNDDFIKEYVDLQRNHGQVEKYLHKDIGWNFRITELQGALGLTQLKKLDLMNERRRAIAKIYDQELSNLPQIRTPTVKPYAKHVYHQYTIWVNNAVFRNKLASFLRSKGVQTSIHYPTPLHRQPALKNFTSAGNAYVNSDKASEHVLSLPMHPGLRDEEVYTVVKYVREFFKETRF</sequence>
<dbReference type="CDD" id="cd00616">
    <property type="entry name" value="AHBA_syn"/>
    <property type="match status" value="1"/>
</dbReference>
<dbReference type="Gene3D" id="3.90.1150.10">
    <property type="entry name" value="Aspartate Aminotransferase, domain 1"/>
    <property type="match status" value="1"/>
</dbReference>
<dbReference type="Gene3D" id="3.40.640.10">
    <property type="entry name" value="Type I PLP-dependent aspartate aminotransferase-like (Major domain)"/>
    <property type="match status" value="1"/>
</dbReference>
<dbReference type="InterPro" id="IPR000653">
    <property type="entry name" value="DegT/StrS_aminotransferase"/>
</dbReference>
<dbReference type="EMBL" id="NBVN01000002">
    <property type="protein sequence ID" value="PUA33552.1"/>
    <property type="molecule type" value="Genomic_DNA"/>
</dbReference>
<name>A0A2R7Y9L4_9CREN</name>
<gene>
    <name evidence="2" type="ORF">B7O98_03810</name>
</gene>
<dbReference type="GO" id="GO:0000271">
    <property type="term" value="P:polysaccharide biosynthetic process"/>
    <property type="evidence" value="ECO:0007669"/>
    <property type="project" value="TreeGrafter"/>
</dbReference>
<dbReference type="GO" id="GO:0008483">
    <property type="term" value="F:transaminase activity"/>
    <property type="evidence" value="ECO:0007669"/>
    <property type="project" value="TreeGrafter"/>
</dbReference>
<dbReference type="GO" id="GO:0030170">
    <property type="term" value="F:pyridoxal phosphate binding"/>
    <property type="evidence" value="ECO:0007669"/>
    <property type="project" value="TreeGrafter"/>
</dbReference>
<dbReference type="InterPro" id="IPR015421">
    <property type="entry name" value="PyrdxlP-dep_Trfase_major"/>
</dbReference>
<dbReference type="Pfam" id="PF01041">
    <property type="entry name" value="DegT_DnrJ_EryC1"/>
    <property type="match status" value="1"/>
</dbReference>
<reference evidence="2 3" key="1">
    <citation type="journal article" date="2018" name="Syst. Appl. Microbiol.">
        <title>A new symbiotic nanoarchaeote (Candidatus Nanoclepta minutus) and its host (Zestosphaera tikiterensis gen. nov., sp. nov.) from a New Zealand hot spring.</title>
        <authorList>
            <person name="St John E."/>
            <person name="Liu Y."/>
            <person name="Podar M."/>
            <person name="Stott M.B."/>
            <person name="Meneghin J."/>
            <person name="Chen Z."/>
            <person name="Lagutin K."/>
            <person name="Mitchell K."/>
            <person name="Reysenbach A.L."/>
        </authorList>
    </citation>
    <scope>NUCLEOTIDE SEQUENCE [LARGE SCALE GENOMIC DNA]</scope>
    <source>
        <strain evidence="2">NZ3</strain>
    </source>
</reference>
<evidence type="ECO:0000256" key="1">
    <source>
        <dbReference type="RuleBase" id="RU004508"/>
    </source>
</evidence>
<proteinExistence type="inferred from homology"/>
<dbReference type="InterPro" id="IPR015422">
    <property type="entry name" value="PyrdxlP-dep_Trfase_small"/>
</dbReference>
<comment type="caution">
    <text evidence="2">The sequence shown here is derived from an EMBL/GenBank/DDBJ whole genome shotgun (WGS) entry which is preliminary data.</text>
</comment>
<organism evidence="2 3">
    <name type="scientific">Zestosphaera tikiterensis</name>
    <dbReference type="NCBI Taxonomy" id="1973259"/>
    <lineage>
        <taxon>Archaea</taxon>
        <taxon>Thermoproteota</taxon>
        <taxon>Thermoprotei</taxon>
        <taxon>Desulfurococcales</taxon>
        <taxon>Desulfurococcaceae</taxon>
        <taxon>Zestosphaera</taxon>
    </lineage>
</organism>
<accession>A0A2R7Y9L4</accession>
<evidence type="ECO:0000313" key="2">
    <source>
        <dbReference type="EMBL" id="PUA33552.1"/>
    </source>
</evidence>
<dbReference type="AlphaFoldDB" id="A0A2R7Y9L4"/>
<dbReference type="Proteomes" id="UP000244093">
    <property type="component" value="Unassembled WGS sequence"/>
</dbReference>
<dbReference type="PANTHER" id="PTHR30244">
    <property type="entry name" value="TRANSAMINASE"/>
    <property type="match status" value="1"/>
</dbReference>
<comment type="similarity">
    <text evidence="1">Belongs to the DegT/DnrJ/EryC1 family.</text>
</comment>
<dbReference type="InterPro" id="IPR015424">
    <property type="entry name" value="PyrdxlP-dep_Trfase"/>
</dbReference>
<dbReference type="PIRSF" id="PIRSF000390">
    <property type="entry name" value="PLP_StrS"/>
    <property type="match status" value="1"/>
</dbReference>
<dbReference type="SUPFAM" id="SSF53383">
    <property type="entry name" value="PLP-dependent transferases"/>
    <property type="match status" value="1"/>
</dbReference>